<keyword evidence="2" id="KW-1185">Reference proteome</keyword>
<reference evidence="1 2" key="1">
    <citation type="submission" date="2016-11" db="EMBL/GenBank/DDBJ databases">
        <authorList>
            <person name="Jaros S."/>
            <person name="Januszkiewicz K."/>
            <person name="Wedrychowicz H."/>
        </authorList>
    </citation>
    <scope>NUCLEOTIDE SEQUENCE [LARGE SCALE GENOMIC DNA]</scope>
    <source>
        <strain evidence="1 2">DSM 17477</strain>
    </source>
</reference>
<proteinExistence type="predicted"/>
<dbReference type="STRING" id="1121476.SAMN02745751_00754"/>
<dbReference type="RefSeq" id="WP_073047395.1">
    <property type="nucleotide sequence ID" value="NZ_FQZL01000006.1"/>
</dbReference>
<protein>
    <recommendedName>
        <fullName evidence="3">WYL domain-containing protein</fullName>
    </recommendedName>
</protein>
<evidence type="ECO:0000313" key="1">
    <source>
        <dbReference type="EMBL" id="SHI67230.1"/>
    </source>
</evidence>
<name>A0A1M6D1V7_9FIRM</name>
<dbReference type="OrthoDB" id="2112405at2"/>
<evidence type="ECO:0000313" key="2">
    <source>
        <dbReference type="Proteomes" id="UP000184052"/>
    </source>
</evidence>
<evidence type="ECO:0008006" key="3">
    <source>
        <dbReference type="Google" id="ProtNLM"/>
    </source>
</evidence>
<dbReference type="AlphaFoldDB" id="A0A1M6D1V7"/>
<accession>A0A1M6D1V7</accession>
<organism evidence="1 2">
    <name type="scientific">Dethiosulfatibacter aminovorans DSM 17477</name>
    <dbReference type="NCBI Taxonomy" id="1121476"/>
    <lineage>
        <taxon>Bacteria</taxon>
        <taxon>Bacillati</taxon>
        <taxon>Bacillota</taxon>
        <taxon>Tissierellia</taxon>
        <taxon>Dethiosulfatibacter</taxon>
    </lineage>
</organism>
<dbReference type="EMBL" id="FQZL01000006">
    <property type="protein sequence ID" value="SHI67230.1"/>
    <property type="molecule type" value="Genomic_DNA"/>
</dbReference>
<gene>
    <name evidence="1" type="ORF">SAMN02745751_00754</name>
</gene>
<sequence length="68" mass="7987">MIEYYLKKSLHEKAIIRIIYDNKGVITEREIRVLSIDDDKIVAFCYLRNAKRTFKKDKILAADIAANQ</sequence>
<dbReference type="Proteomes" id="UP000184052">
    <property type="component" value="Unassembled WGS sequence"/>
</dbReference>